<dbReference type="RefSeq" id="WP_249480076.1">
    <property type="nucleotide sequence ID" value="NZ_CP097218.1"/>
</dbReference>
<reference evidence="1" key="1">
    <citation type="submission" date="2022-05" db="EMBL/GenBank/DDBJ databases">
        <title>Genomic analysis of Brachybacterium sp. CBA3104.</title>
        <authorList>
            <person name="Roh S.W."/>
            <person name="Kim Y.B."/>
            <person name="Kim Y."/>
        </authorList>
    </citation>
    <scope>NUCLEOTIDE SEQUENCE</scope>
    <source>
        <strain evidence="1">CBA3104</strain>
    </source>
</reference>
<proteinExistence type="predicted"/>
<keyword evidence="2" id="KW-1185">Reference proteome</keyword>
<protein>
    <submittedName>
        <fullName evidence="1">Uncharacterized protein</fullName>
    </submittedName>
</protein>
<name>A0ABY4N995_9MICO</name>
<organism evidence="1 2">
    <name type="scientific">Brachybacterium kimchii</name>
    <dbReference type="NCBI Taxonomy" id="2942909"/>
    <lineage>
        <taxon>Bacteria</taxon>
        <taxon>Bacillati</taxon>
        <taxon>Actinomycetota</taxon>
        <taxon>Actinomycetes</taxon>
        <taxon>Micrococcales</taxon>
        <taxon>Dermabacteraceae</taxon>
        <taxon>Brachybacterium</taxon>
    </lineage>
</organism>
<dbReference type="Proteomes" id="UP001055868">
    <property type="component" value="Chromosome"/>
</dbReference>
<gene>
    <name evidence="1" type="ORF">M4486_05065</name>
</gene>
<accession>A0ABY4N995</accession>
<evidence type="ECO:0000313" key="2">
    <source>
        <dbReference type="Proteomes" id="UP001055868"/>
    </source>
</evidence>
<dbReference type="EMBL" id="CP097218">
    <property type="protein sequence ID" value="UQN30676.1"/>
    <property type="molecule type" value="Genomic_DNA"/>
</dbReference>
<evidence type="ECO:0000313" key="1">
    <source>
        <dbReference type="EMBL" id="UQN30676.1"/>
    </source>
</evidence>
<sequence>MATYRLKVRTSTSALPFAYLSDPYHLTPDQADEQVQDMRRLAKLRAVHLRVDGELVVINPRHIVAIHRTEIQEES</sequence>